<evidence type="ECO:0000313" key="4">
    <source>
        <dbReference type="Proteomes" id="UP001295423"/>
    </source>
</evidence>
<feature type="domain" description="Erythromycin biosynthesis protein CIII-like C-terminal" evidence="2">
    <location>
        <begin position="345"/>
        <end position="429"/>
    </location>
</feature>
<comment type="caution">
    <text evidence="3">The sequence shown here is derived from an EMBL/GenBank/DDBJ whole genome shotgun (WGS) entry which is preliminary data.</text>
</comment>
<dbReference type="SUPFAM" id="SSF53756">
    <property type="entry name" value="UDP-Glycosyltransferase/glycogen phosphorylase"/>
    <property type="match status" value="1"/>
</dbReference>
<gene>
    <name evidence="3" type="ORF">CYCCA115_LOCUS18092</name>
</gene>
<name>A0AAD2PW87_9STRA</name>
<dbReference type="Gene3D" id="3.40.50.2000">
    <property type="entry name" value="Glycogen Phosphorylase B"/>
    <property type="match status" value="2"/>
</dbReference>
<dbReference type="PANTHER" id="PTHR48050">
    <property type="entry name" value="STEROL 3-BETA-GLUCOSYLTRANSFERASE"/>
    <property type="match status" value="1"/>
</dbReference>
<sequence length="464" mass="51417">MKVLLVCVGSRGDAEPFVAIADRLLQDSHQVEFVIQPELKELLVPSSSHSANNNLRVHEWPFTQYDFYKYAANPSKGANLEGRLRFVAIVADCIGELVLPSWKMVLDAAKDCNIIITSALARPLAFALSAKLKIPSVLIHLQPLVPTKLFPHSSNQDDFIETLQTLEISDDAITAESGLEENLETYWTLEQHQHDFLEDRLDKMYKEMEIEPKMTFTALRTILSGNDPSVFIGNSFFDEIIPRVVDAGPNVRHISSLADHYIPQGFEPPQNVVDFLNQSTDKPICVGFGSMPYSQVTLILKALKRLDGGQHRAILIGKALELPKPEDKNEDDDHDHDDDGLSAWVQTNVLQAYSLPYAWLLPQCQMMLSHGGAGVTHATLRAGIPPVISPLMGDQFFFAELLQSRGLGARAGQSLSTATEDDFVQAMEKAMGCVDSAKQFGEEVRNQPLGVDNLMNLLLDAVKL</sequence>
<dbReference type="GO" id="GO:0016758">
    <property type="term" value="F:hexosyltransferase activity"/>
    <property type="evidence" value="ECO:0007669"/>
    <property type="project" value="UniProtKB-ARBA"/>
</dbReference>
<dbReference type="GO" id="GO:0008194">
    <property type="term" value="F:UDP-glycosyltransferase activity"/>
    <property type="evidence" value="ECO:0007669"/>
    <property type="project" value="InterPro"/>
</dbReference>
<dbReference type="CDD" id="cd03784">
    <property type="entry name" value="GT1_Gtf-like"/>
    <property type="match status" value="1"/>
</dbReference>
<dbReference type="Proteomes" id="UP001295423">
    <property type="component" value="Unassembled WGS sequence"/>
</dbReference>
<evidence type="ECO:0000313" key="3">
    <source>
        <dbReference type="EMBL" id="CAJ1959673.1"/>
    </source>
</evidence>
<keyword evidence="4" id="KW-1185">Reference proteome</keyword>
<organism evidence="3 4">
    <name type="scientific">Cylindrotheca closterium</name>
    <dbReference type="NCBI Taxonomy" id="2856"/>
    <lineage>
        <taxon>Eukaryota</taxon>
        <taxon>Sar</taxon>
        <taxon>Stramenopiles</taxon>
        <taxon>Ochrophyta</taxon>
        <taxon>Bacillariophyta</taxon>
        <taxon>Bacillariophyceae</taxon>
        <taxon>Bacillariophycidae</taxon>
        <taxon>Bacillariales</taxon>
        <taxon>Bacillariaceae</taxon>
        <taxon>Cylindrotheca</taxon>
    </lineage>
</organism>
<accession>A0AAD2PW87</accession>
<dbReference type="EMBL" id="CAKOGP040002014">
    <property type="protein sequence ID" value="CAJ1959673.1"/>
    <property type="molecule type" value="Genomic_DNA"/>
</dbReference>
<protein>
    <recommendedName>
        <fullName evidence="2">Erythromycin biosynthesis protein CIII-like C-terminal domain-containing protein</fullName>
    </recommendedName>
</protein>
<dbReference type="InterPro" id="IPR002213">
    <property type="entry name" value="UDP_glucos_trans"/>
</dbReference>
<dbReference type="Pfam" id="PF06722">
    <property type="entry name" value="EryCIII-like_C"/>
    <property type="match status" value="1"/>
</dbReference>
<proteinExistence type="predicted"/>
<dbReference type="InterPro" id="IPR050426">
    <property type="entry name" value="Glycosyltransferase_28"/>
</dbReference>
<keyword evidence="1" id="KW-0808">Transferase</keyword>
<dbReference type="PANTHER" id="PTHR48050:SF13">
    <property type="entry name" value="STEROL 3-BETA-GLUCOSYLTRANSFERASE UGT80A2"/>
    <property type="match status" value="1"/>
</dbReference>
<evidence type="ECO:0000256" key="1">
    <source>
        <dbReference type="ARBA" id="ARBA00022679"/>
    </source>
</evidence>
<dbReference type="AlphaFoldDB" id="A0AAD2PW87"/>
<reference evidence="3" key="1">
    <citation type="submission" date="2023-08" db="EMBL/GenBank/DDBJ databases">
        <authorList>
            <person name="Audoor S."/>
            <person name="Bilcke G."/>
        </authorList>
    </citation>
    <scope>NUCLEOTIDE SEQUENCE</scope>
</reference>
<dbReference type="InterPro" id="IPR010610">
    <property type="entry name" value="EryCIII-like_C"/>
</dbReference>
<evidence type="ECO:0000259" key="2">
    <source>
        <dbReference type="Pfam" id="PF06722"/>
    </source>
</evidence>